<dbReference type="EMBL" id="MU151810">
    <property type="protein sequence ID" value="KAF9441711.1"/>
    <property type="molecule type" value="Genomic_DNA"/>
</dbReference>
<dbReference type="Proteomes" id="UP000807342">
    <property type="component" value="Unassembled WGS sequence"/>
</dbReference>
<gene>
    <name evidence="1" type="ORF">P691DRAFT_765975</name>
</gene>
<accession>A0A9P6BVE7</accession>
<reference evidence="1" key="1">
    <citation type="submission" date="2020-11" db="EMBL/GenBank/DDBJ databases">
        <authorList>
            <consortium name="DOE Joint Genome Institute"/>
            <person name="Ahrendt S."/>
            <person name="Riley R."/>
            <person name="Andreopoulos W."/>
            <person name="Labutti K."/>
            <person name="Pangilinan J."/>
            <person name="Ruiz-Duenas F.J."/>
            <person name="Barrasa J.M."/>
            <person name="Sanchez-Garcia M."/>
            <person name="Camarero S."/>
            <person name="Miyauchi S."/>
            <person name="Serrano A."/>
            <person name="Linde D."/>
            <person name="Babiker R."/>
            <person name="Drula E."/>
            <person name="Ayuso-Fernandez I."/>
            <person name="Pacheco R."/>
            <person name="Padilla G."/>
            <person name="Ferreira P."/>
            <person name="Barriuso J."/>
            <person name="Kellner H."/>
            <person name="Castanera R."/>
            <person name="Alfaro M."/>
            <person name="Ramirez L."/>
            <person name="Pisabarro A.G."/>
            <person name="Kuo A."/>
            <person name="Tritt A."/>
            <person name="Lipzen A."/>
            <person name="He G."/>
            <person name="Yan M."/>
            <person name="Ng V."/>
            <person name="Cullen D."/>
            <person name="Martin F."/>
            <person name="Rosso M.-N."/>
            <person name="Henrissat B."/>
            <person name="Hibbett D."/>
            <person name="Martinez A.T."/>
            <person name="Grigoriev I.V."/>
        </authorList>
    </citation>
    <scope>NUCLEOTIDE SEQUENCE</scope>
    <source>
        <strain evidence="1">MF-IS2</strain>
    </source>
</reference>
<evidence type="ECO:0000313" key="2">
    <source>
        <dbReference type="Proteomes" id="UP000807342"/>
    </source>
</evidence>
<dbReference type="AlphaFoldDB" id="A0A9P6BVE7"/>
<keyword evidence="2" id="KW-1185">Reference proteome</keyword>
<organism evidence="1 2">
    <name type="scientific">Macrolepiota fuliginosa MF-IS2</name>
    <dbReference type="NCBI Taxonomy" id="1400762"/>
    <lineage>
        <taxon>Eukaryota</taxon>
        <taxon>Fungi</taxon>
        <taxon>Dikarya</taxon>
        <taxon>Basidiomycota</taxon>
        <taxon>Agaricomycotina</taxon>
        <taxon>Agaricomycetes</taxon>
        <taxon>Agaricomycetidae</taxon>
        <taxon>Agaricales</taxon>
        <taxon>Agaricineae</taxon>
        <taxon>Agaricaceae</taxon>
        <taxon>Macrolepiota</taxon>
    </lineage>
</organism>
<protein>
    <submittedName>
        <fullName evidence="1">Uncharacterized protein</fullName>
    </submittedName>
</protein>
<comment type="caution">
    <text evidence="1">The sequence shown here is derived from an EMBL/GenBank/DDBJ whole genome shotgun (WGS) entry which is preliminary data.</text>
</comment>
<dbReference type="OrthoDB" id="3123246at2759"/>
<evidence type="ECO:0000313" key="1">
    <source>
        <dbReference type="EMBL" id="KAF9441711.1"/>
    </source>
</evidence>
<proteinExistence type="predicted"/>
<sequence length="229" mass="24192">MRLHAPLPPPAVAATLPVAVASIPPASPHGHTSYAGTAAKNLNPAAPPFVCGPPHAPAAPQAQDPKPTLNKCTKWPFYVTHGSSCCQFFIEAPTIPNDTSLPTMVTKANKALAHAKSTLKVDSACFSPCGIMCATAHIPSTKDLDIIEATLSDGLLGAHTSIPASQSFIKIVDIPYFKPSTTKPLPSAKLNAQLKHSIIPADYVVHTHFVHNSLKAKFTTVWINLSDSQ</sequence>
<name>A0A9P6BVE7_9AGAR</name>